<proteinExistence type="predicted"/>
<dbReference type="InterPro" id="IPR036170">
    <property type="entry name" value="YezG-like_sf"/>
</dbReference>
<dbReference type="SUPFAM" id="SSF160424">
    <property type="entry name" value="BH3703-like"/>
    <property type="match status" value="1"/>
</dbReference>
<dbReference type="Gene3D" id="3.30.500.20">
    <property type="entry name" value="BH3703-like domains"/>
    <property type="match status" value="1"/>
</dbReference>
<dbReference type="Pfam" id="PF04634">
    <property type="entry name" value="YezG-like"/>
    <property type="match status" value="1"/>
</dbReference>
<dbReference type="AlphaFoldDB" id="A0A7W4LW91"/>
<organism evidence="1 2">
    <name type="scientific">Bacillus velezensis</name>
    <dbReference type="NCBI Taxonomy" id="492670"/>
    <lineage>
        <taxon>Bacteria</taxon>
        <taxon>Bacillati</taxon>
        <taxon>Bacillota</taxon>
        <taxon>Bacilli</taxon>
        <taxon>Bacillales</taxon>
        <taxon>Bacillaceae</taxon>
        <taxon>Bacillus</taxon>
        <taxon>Bacillus amyloliquefaciens group</taxon>
    </lineage>
</organism>
<gene>
    <name evidence="1" type="primary">yezG_2</name>
    <name evidence="1" type="ORF">BACVE_000960</name>
</gene>
<dbReference type="NCBIfam" id="TIGR01741">
    <property type="entry name" value="staph_tand_hypo"/>
    <property type="match status" value="1"/>
</dbReference>
<dbReference type="Proteomes" id="UP000587477">
    <property type="component" value="Chromosome"/>
</dbReference>
<protein>
    <submittedName>
        <fullName evidence="1">Putative antitoxin YezG</fullName>
    </submittedName>
</protein>
<sequence length="163" mass="19740">MLENELNALYRSIAETVNEMIPEPWEKFLFYAQVSETGGGTYFFYNSQNEPIHFKYSLEIPFEFDIDENEFDQNEMELFKLSEKMRDVFKDHDQEFFYSFTLSLERSGKLTVNFDYTDWFKTDYSFSDQLIIWKFKYLGEEPMDPSLQKLIKKYSEEYPENPI</sequence>
<evidence type="ECO:0000313" key="2">
    <source>
        <dbReference type="Proteomes" id="UP000587477"/>
    </source>
</evidence>
<accession>A0A7W4LW91</accession>
<name>A0A7W4LW91_BACVE</name>
<dbReference type="InterPro" id="IPR006728">
    <property type="entry name" value="YezG-like"/>
</dbReference>
<dbReference type="EMBL" id="CP063687">
    <property type="protein sequence ID" value="QOY26011.1"/>
    <property type="molecule type" value="Genomic_DNA"/>
</dbReference>
<evidence type="ECO:0000313" key="1">
    <source>
        <dbReference type="EMBL" id="QOY26011.1"/>
    </source>
</evidence>
<reference evidence="2" key="1">
    <citation type="submission" date="2020-10" db="EMBL/GenBank/DDBJ databases">
        <title>Complete genome sequence of Bacillus velezensis NST6.</title>
        <authorList>
            <person name="Choi J."/>
        </authorList>
    </citation>
    <scope>NUCLEOTIDE SEQUENCE [LARGE SCALE GENOMIC DNA]</scope>
    <source>
        <strain evidence="2">NST6</strain>
    </source>
</reference>